<feature type="transmembrane region" description="Helical" evidence="1">
    <location>
        <begin position="233"/>
        <end position="252"/>
    </location>
</feature>
<keyword evidence="1" id="KW-0472">Membrane</keyword>
<accession>A0A934J6I5</accession>
<feature type="transmembrane region" description="Helical" evidence="1">
    <location>
        <begin position="330"/>
        <end position="351"/>
    </location>
</feature>
<dbReference type="Proteomes" id="UP000640274">
    <property type="component" value="Unassembled WGS sequence"/>
</dbReference>
<evidence type="ECO:0008006" key="4">
    <source>
        <dbReference type="Google" id="ProtNLM"/>
    </source>
</evidence>
<dbReference type="EMBL" id="JAELUP010000022">
    <property type="protein sequence ID" value="MBJ6361213.1"/>
    <property type="molecule type" value="Genomic_DNA"/>
</dbReference>
<dbReference type="RefSeq" id="WP_199018767.1">
    <property type="nucleotide sequence ID" value="NZ_JAELUP010000022.1"/>
</dbReference>
<keyword evidence="3" id="KW-1185">Reference proteome</keyword>
<protein>
    <recommendedName>
        <fullName evidence="4">Permease</fullName>
    </recommendedName>
</protein>
<proteinExistence type="predicted"/>
<keyword evidence="1" id="KW-1133">Transmembrane helix</keyword>
<evidence type="ECO:0000313" key="2">
    <source>
        <dbReference type="EMBL" id="MBJ6361213.1"/>
    </source>
</evidence>
<feature type="transmembrane region" description="Helical" evidence="1">
    <location>
        <begin position="197"/>
        <end position="221"/>
    </location>
</feature>
<feature type="transmembrane region" description="Helical" evidence="1">
    <location>
        <begin position="440"/>
        <end position="459"/>
    </location>
</feature>
<feature type="transmembrane region" description="Helical" evidence="1">
    <location>
        <begin position="24"/>
        <end position="46"/>
    </location>
</feature>
<feature type="transmembrane region" description="Helical" evidence="1">
    <location>
        <begin position="371"/>
        <end position="393"/>
    </location>
</feature>
<keyword evidence="1" id="KW-0812">Transmembrane</keyword>
<comment type="caution">
    <text evidence="2">The sequence shown here is derived from an EMBL/GenBank/DDBJ whole genome shotgun (WGS) entry which is preliminary data.</text>
</comment>
<reference evidence="2" key="1">
    <citation type="submission" date="2020-12" db="EMBL/GenBank/DDBJ databases">
        <authorList>
            <person name="Huq M.A."/>
        </authorList>
    </citation>
    <scope>NUCLEOTIDE SEQUENCE</scope>
    <source>
        <strain evidence="2">MAHUQ-46</strain>
    </source>
</reference>
<feature type="transmembrane region" description="Helical" evidence="1">
    <location>
        <begin position="121"/>
        <end position="147"/>
    </location>
</feature>
<feature type="transmembrane region" description="Helical" evidence="1">
    <location>
        <begin position="400"/>
        <end position="420"/>
    </location>
</feature>
<organism evidence="2 3">
    <name type="scientific">Paenibacillus roseus</name>
    <dbReference type="NCBI Taxonomy" id="2798579"/>
    <lineage>
        <taxon>Bacteria</taxon>
        <taxon>Bacillati</taxon>
        <taxon>Bacillota</taxon>
        <taxon>Bacilli</taxon>
        <taxon>Bacillales</taxon>
        <taxon>Paenibacillaceae</taxon>
        <taxon>Paenibacillus</taxon>
    </lineage>
</organism>
<feature type="transmembrane region" description="Helical" evidence="1">
    <location>
        <begin position="67"/>
        <end position="89"/>
    </location>
</feature>
<feature type="transmembrane region" description="Helical" evidence="1">
    <location>
        <begin position="272"/>
        <end position="292"/>
    </location>
</feature>
<gene>
    <name evidence="2" type="ORF">JFN88_07815</name>
</gene>
<evidence type="ECO:0000313" key="3">
    <source>
        <dbReference type="Proteomes" id="UP000640274"/>
    </source>
</evidence>
<sequence>MDNYYNLTINKWDLIFYSVSDPIIIIYFVIPVWLYFSIVLILRDWNYNLLIRTRSFSKWMSYTSIELYGKLFLFQFFWVVTTLVLSRGIPFEFGWSSYALNEQALGNYSYTLQTIGLHPTIVLLLHMLLLSLFLIMLHLSLTTVYVITLNLPTIVVLGVLYFIGGLISFRMIPHWMIWFKIENFVILASAHLAWDTLLYAFLVPVALVAIFYIIVIFAKSFYHLLKHFLRDRYVLLSYIILCLLGILLQQNNETVTIWDTLYAQFYGVSTEGFYFPFYLFYCLVFFGAAYLFQSMLVKNSEGAFFLEWIRYGSYSRWFTRLILKAMAKMGLLLVGFGIVTLLVSILKGNSIESIVTLTKPSIQVSQLSYHFFVNGLLQLLNYYLIIFIIFCLWNNASANILIFGALFVICLPMININQFFPIGLNSFGYLTDNITDMYKISTYLLAWSLMQIMIILFIFKRKR</sequence>
<feature type="transmembrane region" description="Helical" evidence="1">
    <location>
        <begin position="154"/>
        <end position="177"/>
    </location>
</feature>
<evidence type="ECO:0000256" key="1">
    <source>
        <dbReference type="SAM" id="Phobius"/>
    </source>
</evidence>
<name>A0A934J6I5_9BACL</name>
<dbReference type="AlphaFoldDB" id="A0A934J6I5"/>